<organism evidence="1 2">
    <name type="scientific">Dentiscutata erythropus</name>
    <dbReference type="NCBI Taxonomy" id="1348616"/>
    <lineage>
        <taxon>Eukaryota</taxon>
        <taxon>Fungi</taxon>
        <taxon>Fungi incertae sedis</taxon>
        <taxon>Mucoromycota</taxon>
        <taxon>Glomeromycotina</taxon>
        <taxon>Glomeromycetes</taxon>
        <taxon>Diversisporales</taxon>
        <taxon>Gigasporaceae</taxon>
        <taxon>Dentiscutata</taxon>
    </lineage>
</organism>
<sequence>MKNLLEKSTKNSKEPIKQTLKMTNLPTNNNKAPTMAPTMYCFNMASIKAQMAPITMVQNNN</sequence>
<gene>
    <name evidence="1" type="ORF">DERYTH_LOCUS11207</name>
</gene>
<evidence type="ECO:0000313" key="1">
    <source>
        <dbReference type="EMBL" id="CAG8670390.1"/>
    </source>
</evidence>
<proteinExistence type="predicted"/>
<protein>
    <submittedName>
        <fullName evidence="1">6180_t:CDS:1</fullName>
    </submittedName>
</protein>
<accession>A0A9N9E9B4</accession>
<dbReference type="EMBL" id="CAJVPY010006841">
    <property type="protein sequence ID" value="CAG8670390.1"/>
    <property type="molecule type" value="Genomic_DNA"/>
</dbReference>
<name>A0A9N9E9B4_9GLOM</name>
<comment type="caution">
    <text evidence="1">The sequence shown here is derived from an EMBL/GenBank/DDBJ whole genome shotgun (WGS) entry which is preliminary data.</text>
</comment>
<dbReference type="Proteomes" id="UP000789405">
    <property type="component" value="Unassembled WGS sequence"/>
</dbReference>
<dbReference type="AlphaFoldDB" id="A0A9N9E9B4"/>
<evidence type="ECO:0000313" key="2">
    <source>
        <dbReference type="Proteomes" id="UP000789405"/>
    </source>
</evidence>
<reference evidence="1" key="1">
    <citation type="submission" date="2021-06" db="EMBL/GenBank/DDBJ databases">
        <authorList>
            <person name="Kallberg Y."/>
            <person name="Tangrot J."/>
            <person name="Rosling A."/>
        </authorList>
    </citation>
    <scope>NUCLEOTIDE SEQUENCE</scope>
    <source>
        <strain evidence="1">MA453B</strain>
    </source>
</reference>
<keyword evidence="2" id="KW-1185">Reference proteome</keyword>